<evidence type="ECO:0000256" key="5">
    <source>
        <dbReference type="SAM" id="Phobius"/>
    </source>
</evidence>
<gene>
    <name evidence="9" type="ORF">QO005_004476</name>
</gene>
<sequence length="730" mass="78382">MRFTNLSISKRLWLSVLPPLFAMFYLASLQVVEFWTSYQHMNDIVAISDSLTEIGAIVHVLQVERGQSAGFLSSQGKSGTGEIGAARQASDKALQHLPEVYRAVADLADQALASNLTEVKGRLADLEGFRSKIDTLSVNGKQSFEFYSSIIANLSGTASWLAMTGMDSSVAAEMMAYNQLMRAKEIAGQERAIGNSFIAAGKVDPARLTEFAQMGGAQDALLANFLNLQDDDLKASYRAALQVPALEDIRAVRNRIIGDGKAAELSDLDSKKWFATATSRINAMKAVEDKSLAHIAERARLDASSALAGLTRILTLSVVGGLLMVALSGFMAVTIVSPIRQIVGVMRRLANGDLAANETGADRKDEIGDMSRAVEVFRKNAIRNQQLETEAEQARQRAEEDRLETQRRAEAEAEERLNRATGSLAMGLRRLADGDMQCEIHEAFAPQFEALREDFNRSVNQLRQALLTVNTSVQAVNQGIAEISAASDDLSRRTEQQAASLEETAAALEEITSNVSATSKRSNEARTVTRDAQTQADKSGAIVREAVVAMERIDHASRQISQIISVIDEIAFQTNLLALNAGVEAARAGEAGKGFAVVAQEVRELAQRSAGAAREIKTLITNSEAAVSEGVRLVSGTGSGLEAIADLIVKVNAHMEAIAAAAQEQSSGLAEISNAVSQMDQTTQQNAAMVEEMNAAGAGLAQESSQLEDLLSKFQLGYGGSSMRDARKRA</sequence>
<evidence type="ECO:0000256" key="1">
    <source>
        <dbReference type="ARBA" id="ARBA00022500"/>
    </source>
</evidence>
<keyword evidence="5" id="KW-0472">Membrane</keyword>
<keyword evidence="3" id="KW-0807">Transducer</keyword>
<dbReference type="SMART" id="SM00283">
    <property type="entry name" value="MA"/>
    <property type="match status" value="1"/>
</dbReference>
<comment type="similarity">
    <text evidence="2">Belongs to the methyl-accepting chemotaxis (MCP) protein family.</text>
</comment>
<evidence type="ECO:0000256" key="3">
    <source>
        <dbReference type="PROSITE-ProRule" id="PRU00284"/>
    </source>
</evidence>
<dbReference type="Pfam" id="PF00672">
    <property type="entry name" value="HAMP"/>
    <property type="match status" value="1"/>
</dbReference>
<proteinExistence type="inferred from homology"/>
<dbReference type="PRINTS" id="PR00260">
    <property type="entry name" value="CHEMTRNSDUCR"/>
</dbReference>
<dbReference type="InterPro" id="IPR010910">
    <property type="entry name" value="Nitrate/nitrite_sensing_bac"/>
</dbReference>
<dbReference type="Gene3D" id="1.10.287.950">
    <property type="entry name" value="Methyl-accepting chemotaxis protein"/>
    <property type="match status" value="1"/>
</dbReference>
<evidence type="ECO:0000313" key="9">
    <source>
        <dbReference type="EMBL" id="MDQ0458118.1"/>
    </source>
</evidence>
<evidence type="ECO:0000256" key="4">
    <source>
        <dbReference type="SAM" id="MobiDB-lite"/>
    </source>
</evidence>
<dbReference type="PROSITE" id="PS50885">
    <property type="entry name" value="HAMP"/>
    <property type="match status" value="2"/>
</dbReference>
<reference evidence="9 10" key="1">
    <citation type="submission" date="2023-07" db="EMBL/GenBank/DDBJ databases">
        <title>Genomic Encyclopedia of Type Strains, Phase IV (KMG-IV): sequencing the most valuable type-strain genomes for metagenomic binning, comparative biology and taxonomic classification.</title>
        <authorList>
            <person name="Goeker M."/>
        </authorList>
    </citation>
    <scope>NUCLEOTIDE SEQUENCE [LARGE SCALE GENOMIC DNA]</scope>
    <source>
        <strain evidence="9 10">DSM 100301</strain>
    </source>
</reference>
<dbReference type="SUPFAM" id="SSF58104">
    <property type="entry name" value="Methyl-accepting chemotaxis protein (MCP) signaling domain"/>
    <property type="match status" value="1"/>
</dbReference>
<dbReference type="Gene3D" id="6.10.340.10">
    <property type="match status" value="1"/>
</dbReference>
<dbReference type="InterPro" id="IPR003660">
    <property type="entry name" value="HAMP_dom"/>
</dbReference>
<dbReference type="PROSITE" id="PS50906">
    <property type="entry name" value="NIT"/>
    <property type="match status" value="1"/>
</dbReference>
<dbReference type="SMART" id="SM00304">
    <property type="entry name" value="HAMP"/>
    <property type="match status" value="2"/>
</dbReference>
<dbReference type="InterPro" id="IPR004089">
    <property type="entry name" value="MCPsignal_dom"/>
</dbReference>
<dbReference type="EMBL" id="JAUSWH010000023">
    <property type="protein sequence ID" value="MDQ0458118.1"/>
    <property type="molecule type" value="Genomic_DNA"/>
</dbReference>
<dbReference type="CDD" id="cd11386">
    <property type="entry name" value="MCP_signal"/>
    <property type="match status" value="1"/>
</dbReference>
<keyword evidence="5" id="KW-0812">Transmembrane</keyword>
<dbReference type="CDD" id="cd06225">
    <property type="entry name" value="HAMP"/>
    <property type="match status" value="1"/>
</dbReference>
<dbReference type="InterPro" id="IPR013587">
    <property type="entry name" value="Nitrate/nitrite_sensing"/>
</dbReference>
<dbReference type="PANTHER" id="PTHR43531:SF11">
    <property type="entry name" value="METHYL-ACCEPTING CHEMOTAXIS PROTEIN 3"/>
    <property type="match status" value="1"/>
</dbReference>
<feature type="domain" description="HAMP" evidence="7">
    <location>
        <begin position="415"/>
        <end position="467"/>
    </location>
</feature>
<feature type="region of interest" description="Disordered" evidence="4">
    <location>
        <begin position="385"/>
        <end position="415"/>
    </location>
</feature>
<evidence type="ECO:0000313" key="10">
    <source>
        <dbReference type="Proteomes" id="UP001235269"/>
    </source>
</evidence>
<dbReference type="Proteomes" id="UP001235269">
    <property type="component" value="Unassembled WGS sequence"/>
</dbReference>
<keyword evidence="10" id="KW-1185">Reference proteome</keyword>
<evidence type="ECO:0000259" key="6">
    <source>
        <dbReference type="PROSITE" id="PS50111"/>
    </source>
</evidence>
<dbReference type="Pfam" id="PF00015">
    <property type="entry name" value="MCPsignal"/>
    <property type="match status" value="1"/>
</dbReference>
<feature type="domain" description="HAMP" evidence="7">
    <location>
        <begin position="333"/>
        <end position="386"/>
    </location>
</feature>
<dbReference type="SUPFAM" id="SSF158472">
    <property type="entry name" value="HAMP domain-like"/>
    <property type="match status" value="1"/>
</dbReference>
<evidence type="ECO:0000259" key="8">
    <source>
        <dbReference type="PROSITE" id="PS50906"/>
    </source>
</evidence>
<accession>A0ABU0IIN4</accession>
<feature type="region of interest" description="Disordered" evidence="4">
    <location>
        <begin position="514"/>
        <end position="533"/>
    </location>
</feature>
<evidence type="ECO:0000259" key="7">
    <source>
        <dbReference type="PROSITE" id="PS50885"/>
    </source>
</evidence>
<dbReference type="InterPro" id="IPR004090">
    <property type="entry name" value="Chemotax_Me-accpt_rcpt"/>
</dbReference>
<comment type="caution">
    <text evidence="9">The sequence shown here is derived from an EMBL/GenBank/DDBJ whole genome shotgun (WGS) entry which is preliminary data.</text>
</comment>
<feature type="transmembrane region" description="Helical" evidence="5">
    <location>
        <begin position="313"/>
        <end position="339"/>
    </location>
</feature>
<feature type="compositionally biased region" description="Basic and acidic residues" evidence="4">
    <location>
        <begin position="392"/>
        <end position="415"/>
    </location>
</feature>
<keyword evidence="5" id="KW-1133">Transmembrane helix</keyword>
<feature type="domain" description="NIT" evidence="8">
    <location>
        <begin position="52"/>
        <end position="302"/>
    </location>
</feature>
<dbReference type="PROSITE" id="PS50111">
    <property type="entry name" value="CHEMOTAXIS_TRANSDUC_2"/>
    <property type="match status" value="1"/>
</dbReference>
<dbReference type="InterPro" id="IPR051310">
    <property type="entry name" value="MCP_chemotaxis"/>
</dbReference>
<dbReference type="PANTHER" id="PTHR43531">
    <property type="entry name" value="PROTEIN ICFG"/>
    <property type="match status" value="1"/>
</dbReference>
<organism evidence="9 10">
    <name type="scientific">Rhizobium paknamense</name>
    <dbReference type="NCBI Taxonomy" id="1206817"/>
    <lineage>
        <taxon>Bacteria</taxon>
        <taxon>Pseudomonadati</taxon>
        <taxon>Pseudomonadota</taxon>
        <taxon>Alphaproteobacteria</taxon>
        <taxon>Hyphomicrobiales</taxon>
        <taxon>Rhizobiaceae</taxon>
        <taxon>Rhizobium/Agrobacterium group</taxon>
        <taxon>Rhizobium</taxon>
    </lineage>
</organism>
<name>A0ABU0IIN4_9HYPH</name>
<protein>
    <submittedName>
        <fullName evidence="9">Methyl-accepting chemotaxis protein</fullName>
    </submittedName>
</protein>
<keyword evidence="1" id="KW-0145">Chemotaxis</keyword>
<dbReference type="Pfam" id="PF08376">
    <property type="entry name" value="NIT"/>
    <property type="match status" value="1"/>
</dbReference>
<dbReference type="RefSeq" id="WP_307160225.1">
    <property type="nucleotide sequence ID" value="NZ_JAUSWH010000023.1"/>
</dbReference>
<feature type="transmembrane region" description="Helical" evidence="5">
    <location>
        <begin position="12"/>
        <end position="32"/>
    </location>
</feature>
<feature type="domain" description="Methyl-accepting transducer" evidence="6">
    <location>
        <begin position="472"/>
        <end position="701"/>
    </location>
</feature>
<evidence type="ECO:0000256" key="2">
    <source>
        <dbReference type="ARBA" id="ARBA00029447"/>
    </source>
</evidence>